<evidence type="ECO:0000259" key="2">
    <source>
        <dbReference type="Pfam" id="PF18962"/>
    </source>
</evidence>
<protein>
    <recommendedName>
        <fullName evidence="2">Secretion system C-terminal sorting domain-containing protein</fullName>
    </recommendedName>
</protein>
<feature type="domain" description="Secretion system C-terminal sorting" evidence="2">
    <location>
        <begin position="385"/>
        <end position="449"/>
    </location>
</feature>
<organism evidence="3 4">
    <name type="scientific">Wandonia haliotis</name>
    <dbReference type="NCBI Taxonomy" id="574963"/>
    <lineage>
        <taxon>Bacteria</taxon>
        <taxon>Pseudomonadati</taxon>
        <taxon>Bacteroidota</taxon>
        <taxon>Flavobacteriia</taxon>
        <taxon>Flavobacteriales</taxon>
        <taxon>Crocinitomicaceae</taxon>
        <taxon>Wandonia</taxon>
    </lineage>
</organism>
<accession>A0ABN1MQG5</accession>
<reference evidence="3 4" key="1">
    <citation type="journal article" date="2019" name="Int. J. Syst. Evol. Microbiol.">
        <title>The Global Catalogue of Microorganisms (GCM) 10K type strain sequencing project: providing services to taxonomists for standard genome sequencing and annotation.</title>
        <authorList>
            <consortium name="The Broad Institute Genomics Platform"/>
            <consortium name="The Broad Institute Genome Sequencing Center for Infectious Disease"/>
            <person name="Wu L."/>
            <person name="Ma J."/>
        </authorList>
    </citation>
    <scope>NUCLEOTIDE SEQUENCE [LARGE SCALE GENOMIC DNA]</scope>
    <source>
        <strain evidence="3 4">JCM 16083</strain>
    </source>
</reference>
<dbReference type="Pfam" id="PF18962">
    <property type="entry name" value="Por_Secre_tail"/>
    <property type="match status" value="1"/>
</dbReference>
<keyword evidence="4" id="KW-1185">Reference proteome</keyword>
<proteinExistence type="predicted"/>
<dbReference type="InterPro" id="IPR026444">
    <property type="entry name" value="Secre_tail"/>
</dbReference>
<gene>
    <name evidence="3" type="ORF">GCM10009118_17740</name>
</gene>
<evidence type="ECO:0000313" key="4">
    <source>
        <dbReference type="Proteomes" id="UP001501126"/>
    </source>
</evidence>
<dbReference type="EMBL" id="BAAAFH010000011">
    <property type="protein sequence ID" value="GAA0875365.1"/>
    <property type="molecule type" value="Genomic_DNA"/>
</dbReference>
<dbReference type="RefSeq" id="WP_343786764.1">
    <property type="nucleotide sequence ID" value="NZ_BAAAFH010000011.1"/>
</dbReference>
<sequence>MGRVLIFKLFIGLPLLLHLISFSQSSVTRIYTDHNGFFTSAVGSPVSVDVATHHLLAFQTGGTVWSTGVDDVTLTTNSVTFSAQSFQAMPASVNGNNSSAVIGIGRQYGGYIGSGGCNPSVAPPFGSNVSAYLTDGTNGLDISTAIFNIGGDIEYGVSAIADVSIGDGIPDILITQTGDLNSLVGDRFRFLDASDNIVGNEVQVNFSGVDIVARPYWKFYDLSDLSCGASTASTRDLRLLVFDFADLGITTSNYSDIVKFQHQMTPNSDIAFVAYNTTSIDIMPITLLYFTAEMKGREVYLSWKTASELDNDYFTVERSQDGIEWEKVIRHPGAGNSQEEISYEEVDLQPLPGLSYYRLKQTDFDGTTSVSDIVAVNFEDKATVVYPNPVEDVLFIRGKNLKSSELFISNPVGQDVTTMIPIISAGNNLLQFDSSKLKSGYYFIHCNGEVYPFHKQ</sequence>
<keyword evidence="1" id="KW-0732">Signal</keyword>
<name>A0ABN1MQG5_9FLAO</name>
<evidence type="ECO:0000313" key="3">
    <source>
        <dbReference type="EMBL" id="GAA0875365.1"/>
    </source>
</evidence>
<dbReference type="Proteomes" id="UP001501126">
    <property type="component" value="Unassembled WGS sequence"/>
</dbReference>
<evidence type="ECO:0000256" key="1">
    <source>
        <dbReference type="ARBA" id="ARBA00022729"/>
    </source>
</evidence>
<comment type="caution">
    <text evidence="3">The sequence shown here is derived from an EMBL/GenBank/DDBJ whole genome shotgun (WGS) entry which is preliminary data.</text>
</comment>